<dbReference type="EMBL" id="JANBPU010000238">
    <property type="protein sequence ID" value="KAJ1913807.1"/>
    <property type="molecule type" value="Genomic_DNA"/>
</dbReference>
<keyword evidence="1 2" id="KW-0694">RNA-binding</keyword>
<reference evidence="5" key="1">
    <citation type="submission" date="2022-07" db="EMBL/GenBank/DDBJ databases">
        <title>Phylogenomic reconstructions and comparative analyses of Kickxellomycotina fungi.</title>
        <authorList>
            <person name="Reynolds N.K."/>
            <person name="Stajich J.E."/>
            <person name="Barry K."/>
            <person name="Grigoriev I.V."/>
            <person name="Crous P."/>
            <person name="Smith M.E."/>
        </authorList>
    </citation>
    <scope>NUCLEOTIDE SEQUENCE</scope>
    <source>
        <strain evidence="5">NBRC 100468</strain>
    </source>
</reference>
<dbReference type="InterPro" id="IPR000504">
    <property type="entry name" value="RRM_dom"/>
</dbReference>
<dbReference type="OrthoDB" id="439808at2759"/>
<dbReference type="Pfam" id="PF00076">
    <property type="entry name" value="RRM_1"/>
    <property type="match status" value="1"/>
</dbReference>
<dbReference type="InterPro" id="IPR012677">
    <property type="entry name" value="Nucleotide-bd_a/b_plait_sf"/>
</dbReference>
<accession>A0A9W8DQS8</accession>
<evidence type="ECO:0000313" key="6">
    <source>
        <dbReference type="Proteomes" id="UP001150538"/>
    </source>
</evidence>
<dbReference type="InterPro" id="IPR035979">
    <property type="entry name" value="RBD_domain_sf"/>
</dbReference>
<dbReference type="Proteomes" id="UP001150538">
    <property type="component" value="Unassembled WGS sequence"/>
</dbReference>
<dbReference type="Gene3D" id="3.30.70.330">
    <property type="match status" value="1"/>
</dbReference>
<feature type="compositionally biased region" description="Gly residues" evidence="3">
    <location>
        <begin position="106"/>
        <end position="118"/>
    </location>
</feature>
<dbReference type="PROSITE" id="PS50102">
    <property type="entry name" value="RRM"/>
    <property type="match status" value="1"/>
</dbReference>
<organism evidence="5 6">
    <name type="scientific">Mycoemilia scoparia</name>
    <dbReference type="NCBI Taxonomy" id="417184"/>
    <lineage>
        <taxon>Eukaryota</taxon>
        <taxon>Fungi</taxon>
        <taxon>Fungi incertae sedis</taxon>
        <taxon>Zoopagomycota</taxon>
        <taxon>Kickxellomycotina</taxon>
        <taxon>Kickxellomycetes</taxon>
        <taxon>Kickxellales</taxon>
        <taxon>Kickxellaceae</taxon>
        <taxon>Mycoemilia</taxon>
    </lineage>
</organism>
<comment type="caution">
    <text evidence="5">The sequence shown here is derived from an EMBL/GenBank/DDBJ whole genome shotgun (WGS) entry which is preliminary data.</text>
</comment>
<feature type="region of interest" description="Disordered" evidence="3">
    <location>
        <begin position="63"/>
        <end position="180"/>
    </location>
</feature>
<feature type="compositionally biased region" description="Basic and acidic residues" evidence="3">
    <location>
        <begin position="69"/>
        <end position="85"/>
    </location>
</feature>
<protein>
    <recommendedName>
        <fullName evidence="4">RRM domain-containing protein</fullName>
    </recommendedName>
</protein>
<gene>
    <name evidence="5" type="ORF">H4219_005057</name>
</gene>
<evidence type="ECO:0000259" key="4">
    <source>
        <dbReference type="PROSITE" id="PS50102"/>
    </source>
</evidence>
<feature type="domain" description="RRM" evidence="4">
    <location>
        <begin position="3"/>
        <end position="81"/>
    </location>
</feature>
<evidence type="ECO:0000256" key="3">
    <source>
        <dbReference type="SAM" id="MobiDB-lite"/>
    </source>
</evidence>
<evidence type="ECO:0000256" key="2">
    <source>
        <dbReference type="PROSITE-ProRule" id="PRU00176"/>
    </source>
</evidence>
<dbReference type="SMART" id="SM00360">
    <property type="entry name" value="RRM"/>
    <property type="match status" value="1"/>
</dbReference>
<dbReference type="InterPro" id="IPR052462">
    <property type="entry name" value="SLIRP/GR-RBP-like"/>
</dbReference>
<keyword evidence="6" id="KW-1185">Reference proteome</keyword>
<dbReference type="InterPro" id="IPR048289">
    <property type="entry name" value="RRM2_NsCP33-like"/>
</dbReference>
<feature type="compositionally biased region" description="Polar residues" evidence="3">
    <location>
        <begin position="148"/>
        <end position="158"/>
    </location>
</feature>
<proteinExistence type="predicted"/>
<dbReference type="AlphaFoldDB" id="A0A9W8DQS8"/>
<dbReference type="CDD" id="cd21608">
    <property type="entry name" value="RRM2_NsCP33_like"/>
    <property type="match status" value="1"/>
</dbReference>
<dbReference type="PANTHER" id="PTHR48027">
    <property type="entry name" value="HETEROGENEOUS NUCLEAR RIBONUCLEOPROTEIN 87F-RELATED"/>
    <property type="match status" value="1"/>
</dbReference>
<evidence type="ECO:0000256" key="1">
    <source>
        <dbReference type="ARBA" id="ARBA00022884"/>
    </source>
</evidence>
<evidence type="ECO:0000313" key="5">
    <source>
        <dbReference type="EMBL" id="KAJ1913807.1"/>
    </source>
</evidence>
<feature type="compositionally biased region" description="Low complexity" evidence="3">
    <location>
        <begin position="119"/>
        <end position="128"/>
    </location>
</feature>
<sequence>MSAKVFVGRLSWGTTSEDLTSYFSTFGEVVDAIVIKERDTGRSKGFGFVTFASQEQADEAIKQANDAELDGRQIKVAESKEREPRSYNNDGASRGFRSYRRNEEGGSSGYSGYGGNRGGRYNSNGSGYQSRGRYGDNQQRGGYGGSQDRAQYQQQSNQGYAAGGDSYGDAGYNRQQQEQY</sequence>
<name>A0A9W8DQS8_9FUNG</name>
<dbReference type="GO" id="GO:0003723">
    <property type="term" value="F:RNA binding"/>
    <property type="evidence" value="ECO:0007669"/>
    <property type="project" value="UniProtKB-UniRule"/>
</dbReference>
<dbReference type="SUPFAM" id="SSF54928">
    <property type="entry name" value="RNA-binding domain, RBD"/>
    <property type="match status" value="1"/>
</dbReference>